<name>A0AAV5SUE3_9BILA</name>
<dbReference type="AlphaFoldDB" id="A0AAV5SUE3"/>
<dbReference type="Proteomes" id="UP001432027">
    <property type="component" value="Unassembled WGS sequence"/>
</dbReference>
<reference evidence="1" key="1">
    <citation type="submission" date="2023-10" db="EMBL/GenBank/DDBJ databases">
        <title>Genome assembly of Pristionchus species.</title>
        <authorList>
            <person name="Yoshida K."/>
            <person name="Sommer R.J."/>
        </authorList>
    </citation>
    <scope>NUCLEOTIDE SEQUENCE</scope>
    <source>
        <strain evidence="1">RS0144</strain>
    </source>
</reference>
<organism evidence="1 2">
    <name type="scientific">Pristionchus entomophagus</name>
    <dbReference type="NCBI Taxonomy" id="358040"/>
    <lineage>
        <taxon>Eukaryota</taxon>
        <taxon>Metazoa</taxon>
        <taxon>Ecdysozoa</taxon>
        <taxon>Nematoda</taxon>
        <taxon>Chromadorea</taxon>
        <taxon>Rhabditida</taxon>
        <taxon>Rhabditina</taxon>
        <taxon>Diplogasteromorpha</taxon>
        <taxon>Diplogasteroidea</taxon>
        <taxon>Neodiplogasteridae</taxon>
        <taxon>Pristionchus</taxon>
    </lineage>
</organism>
<evidence type="ECO:0000313" key="1">
    <source>
        <dbReference type="EMBL" id="GMS84238.1"/>
    </source>
</evidence>
<accession>A0AAV5SUE3</accession>
<comment type="caution">
    <text evidence="1">The sequence shown here is derived from an EMBL/GenBank/DDBJ whole genome shotgun (WGS) entry which is preliminary data.</text>
</comment>
<evidence type="ECO:0000313" key="2">
    <source>
        <dbReference type="Proteomes" id="UP001432027"/>
    </source>
</evidence>
<protein>
    <submittedName>
        <fullName evidence="1">Uncharacterized protein</fullName>
    </submittedName>
</protein>
<dbReference type="EMBL" id="BTSX01000002">
    <property type="protein sequence ID" value="GMS84238.1"/>
    <property type="molecule type" value="Genomic_DNA"/>
</dbReference>
<keyword evidence="2" id="KW-1185">Reference proteome</keyword>
<proteinExistence type="predicted"/>
<sequence length="112" mass="12603">MPFMADVSTLERYAVLIHKVGCSIKHDIGTATALHDDCTCGLSLHLQTRRSSLDSLSAFLVMMVAILALPLDKLSNEIFRDGSIVHFPHFNLIFDFRIEDRGMEATRIRVEV</sequence>
<gene>
    <name evidence="1" type="ORF">PENTCL1PPCAC_6413</name>
</gene>